<dbReference type="InterPro" id="IPR030834">
    <property type="entry name" value="PKS_assoc_dom"/>
</dbReference>
<dbReference type="SUPFAM" id="SSF53901">
    <property type="entry name" value="Thiolase-like"/>
    <property type="match status" value="2"/>
</dbReference>
<dbReference type="SMART" id="SM00825">
    <property type="entry name" value="PKS_KS"/>
    <property type="match status" value="1"/>
</dbReference>
<comment type="caution">
    <text evidence="6">The sequence shown here is derived from an EMBL/GenBank/DDBJ whole genome shotgun (WGS) entry which is preliminary data.</text>
</comment>
<dbReference type="Pfam" id="PF00109">
    <property type="entry name" value="ketoacyl-synt"/>
    <property type="match status" value="1"/>
</dbReference>
<name>A0A9P1GRM3_9DINO</name>
<dbReference type="CDD" id="cd00833">
    <property type="entry name" value="PKS"/>
    <property type="match status" value="1"/>
</dbReference>
<reference evidence="6" key="1">
    <citation type="submission" date="2022-10" db="EMBL/GenBank/DDBJ databases">
        <authorList>
            <person name="Chen Y."/>
            <person name="Dougan E. K."/>
            <person name="Chan C."/>
            <person name="Rhodes N."/>
            <person name="Thang M."/>
        </authorList>
    </citation>
    <scope>NUCLEOTIDE SEQUENCE</scope>
</reference>
<dbReference type="GO" id="GO:0004312">
    <property type="term" value="F:fatty acid synthase activity"/>
    <property type="evidence" value="ECO:0007669"/>
    <property type="project" value="TreeGrafter"/>
</dbReference>
<dbReference type="PANTHER" id="PTHR43775:SF37">
    <property type="entry name" value="SI:DKEY-61P9.11"/>
    <property type="match status" value="1"/>
</dbReference>
<evidence type="ECO:0000256" key="2">
    <source>
        <dbReference type="ARBA" id="ARBA00022553"/>
    </source>
</evidence>
<dbReference type="OrthoDB" id="329835at2759"/>
<dbReference type="GO" id="GO:0006633">
    <property type="term" value="P:fatty acid biosynthetic process"/>
    <property type="evidence" value="ECO:0007669"/>
    <property type="project" value="TreeGrafter"/>
</dbReference>
<keyword evidence="3" id="KW-0808">Transferase</keyword>
<dbReference type="Pfam" id="PF02801">
    <property type="entry name" value="Ketoacyl-synt_C"/>
    <property type="match status" value="1"/>
</dbReference>
<dbReference type="EMBL" id="CAMXCT030006768">
    <property type="protein sequence ID" value="CAL4807052.1"/>
    <property type="molecule type" value="Genomic_DNA"/>
</dbReference>
<dbReference type="EMBL" id="CAMXCT020006768">
    <property type="protein sequence ID" value="CAL1173115.1"/>
    <property type="molecule type" value="Genomic_DNA"/>
</dbReference>
<evidence type="ECO:0000313" key="7">
    <source>
        <dbReference type="EMBL" id="CAL4807052.1"/>
    </source>
</evidence>
<evidence type="ECO:0000313" key="8">
    <source>
        <dbReference type="Proteomes" id="UP001152797"/>
    </source>
</evidence>
<gene>
    <name evidence="6" type="ORF">C1SCF055_LOCUS44222</name>
</gene>
<keyword evidence="8" id="KW-1185">Reference proteome</keyword>
<dbReference type="PROSITE" id="PS52004">
    <property type="entry name" value="KS3_2"/>
    <property type="match status" value="1"/>
</dbReference>
<evidence type="ECO:0000256" key="3">
    <source>
        <dbReference type="RuleBase" id="RU003694"/>
    </source>
</evidence>
<feature type="domain" description="Ketosynthase family 3 (KS3)" evidence="5">
    <location>
        <begin position="317"/>
        <end position="745"/>
    </location>
</feature>
<protein>
    <recommendedName>
        <fullName evidence="5">Ketosynthase family 3 (KS3) domain-containing protein</fullName>
    </recommendedName>
</protein>
<keyword evidence="2" id="KW-0597">Phosphoprotein</keyword>
<dbReference type="InterPro" id="IPR050091">
    <property type="entry name" value="PKS_NRPS_Biosynth_Enz"/>
</dbReference>
<keyword evidence="1" id="KW-0596">Phosphopantetheine</keyword>
<comment type="similarity">
    <text evidence="3">Belongs to the thiolase-like superfamily. Beta-ketoacyl-ACP synthases family.</text>
</comment>
<dbReference type="Gene3D" id="3.40.47.10">
    <property type="match status" value="1"/>
</dbReference>
<evidence type="ECO:0000256" key="1">
    <source>
        <dbReference type="ARBA" id="ARBA00022450"/>
    </source>
</evidence>
<accession>A0A9P1GRM3</accession>
<reference evidence="7 8" key="2">
    <citation type="submission" date="2024-05" db="EMBL/GenBank/DDBJ databases">
        <authorList>
            <person name="Chen Y."/>
            <person name="Shah S."/>
            <person name="Dougan E. K."/>
            <person name="Thang M."/>
            <person name="Chan C."/>
        </authorList>
    </citation>
    <scope>NUCLEOTIDE SEQUENCE [LARGE SCALE GENOMIC DNA]</scope>
</reference>
<feature type="region of interest" description="Disordered" evidence="4">
    <location>
        <begin position="912"/>
        <end position="936"/>
    </location>
</feature>
<dbReference type="InterPro" id="IPR020841">
    <property type="entry name" value="PKS_Beta-ketoAc_synthase_dom"/>
</dbReference>
<dbReference type="EMBL" id="CAMXCT010006768">
    <property type="protein sequence ID" value="CAI4019740.1"/>
    <property type="molecule type" value="Genomic_DNA"/>
</dbReference>
<evidence type="ECO:0000259" key="5">
    <source>
        <dbReference type="PROSITE" id="PS52004"/>
    </source>
</evidence>
<evidence type="ECO:0000313" key="6">
    <source>
        <dbReference type="EMBL" id="CAI4019740.1"/>
    </source>
</evidence>
<dbReference type="Proteomes" id="UP001152797">
    <property type="component" value="Unassembled WGS sequence"/>
</dbReference>
<dbReference type="NCBIfam" id="TIGR04556">
    <property type="entry name" value="PKS_assoc"/>
    <property type="match status" value="1"/>
</dbReference>
<dbReference type="InterPro" id="IPR014030">
    <property type="entry name" value="Ketoacyl_synth_N"/>
</dbReference>
<dbReference type="InterPro" id="IPR016039">
    <property type="entry name" value="Thiolase-like"/>
</dbReference>
<evidence type="ECO:0000256" key="4">
    <source>
        <dbReference type="SAM" id="MobiDB-lite"/>
    </source>
</evidence>
<proteinExistence type="inferred from homology"/>
<dbReference type="InterPro" id="IPR014031">
    <property type="entry name" value="Ketoacyl_synth_C"/>
</dbReference>
<organism evidence="6">
    <name type="scientific">Cladocopium goreaui</name>
    <dbReference type="NCBI Taxonomy" id="2562237"/>
    <lineage>
        <taxon>Eukaryota</taxon>
        <taxon>Sar</taxon>
        <taxon>Alveolata</taxon>
        <taxon>Dinophyceae</taxon>
        <taxon>Suessiales</taxon>
        <taxon>Symbiodiniaceae</taxon>
        <taxon>Cladocopium</taxon>
    </lineage>
</organism>
<sequence>MRRKREVIYDFKLGEASVDDNSDDEVLDVATPPTLGSDDLFTDESRTLMLQHLLQKGFCLVGLGGTHQQMVDAARLDALKLLQENEGNNFTAPPFMVGDGLLGEEGSAEIMQMEGFNFTAQQKPGLGSADAFLTQIFTAVSPLETMLECRLSSRSSCILHKAGIPKDSDVPELTPKECHKWLGVFGHSRLMLVLFLGPGYGRMEFQPLDVDVDSIELDVGPGTLLLLRADGLTHRFFSTARSLALSCFLMEDASQTWRRRFGTPLLVTPVCRDLMDWAKERWEHSRRSQPIGEDGQELDPNMPRQWQKMSSQVFQLGPQVAVRGTSCKMPASYSDAGFWCGAEAGCDLIEEVPLCRWDHSNFYDKDVESYQWAKTSCLHGSFIDGIELFDNKFFGISPVESRGMDPMQRHILETSYEALYFSGFQKKSLMRSLIGVYIGAATSEFAFAPQDDCSMSGTGGANSITSNRISFCLGLQGPSFTVDAQGAAALAALTNGAMSLRFQTDLYKPNHAALVGGVYLMLTGSTWILLSAKGHLSPQGRCLSFDQSADGYVKSEGVANLVLTLLSESDDSDEVETKGIIAATHANHTGRGASLTAPCGPQQGELVQQALRQAAIAPATVDAVECFSHGRFMQDAVEAEVAKRTLRGYDSHELPLALSSGFTQSGMSLEAAGMAQILKVLVTQKYGTILSSLHLQQLNPHIEEPSDQECVLFASEHLQLEGLSSYHGMTGQSLGGTMCHVITLGNVQVESEKVPAVEEGGQAGQSTDYVTTREVGLLGGSSQSQFHSVLVAGCSPLAFEMLAILLAVLVVQGAKYEIVTGTEHGPDLFYPFKTDSGAADQVLTSAKVTTLSWGKPTRTAAVKQSLEDAFPQHVYPDGFWSNFSYTHSPLQQITAKSLADWVKTELLGGPSPFSETDAADATNATDGQVPVPLKQDNTPGLDEMQYVGYTRRQLCYIVAKILIGSDTLKFQNGLKAFLDREGPKGCIPRADGFGRSFWTLLASCYADPNLVAGQGPLIVISKGSQQVVSAELLQGASLGYKLSAAKLKICRYDDGSEGSPLPGVAMVNSSRCGAGSGVGDFMSAVTSAAGQAMQVMTQGFLGGRLLGKCNVGGGQSEHMAFVMPEVAALSLFLSDANSREPQIHTPVWVVGARPLFDMGATIWSTPRPFQALLFSSDLVKLQLGKRTIQVSNAKPVVAFAAETEEKFGDLLSREEVKLARTNRLGKQRDSSKDGMLSFGHKVLMYYRGMSLAPLLKKVVKSVGVGPWGAGLSFGDSTLGFLAMWIGHAAAAGTWEEEIPDLEYYIYSSFVENPSNQCLVHSNRNCQKCISKCNQKHSTKTYWLPHKAFLLGDNNPCLTGEWHECGMHGIEHVHWNWRDASAGHLWQDVVYMIWKNRMKSDRSIFDELMEFTVSRATEKLSPVFPKAEVYS</sequence>
<dbReference type="PANTHER" id="PTHR43775">
    <property type="entry name" value="FATTY ACID SYNTHASE"/>
    <property type="match status" value="1"/>
</dbReference>